<sequence>MTHNLIPVKKWVVADDSPCREEKFREAAEHIVLIAALLGLLKDGGIRRDGEDGEDAFELSFAGEILRELGGETPPIPPGYTYNEITFRLDADPEYIKDDSFLTELAARTGGDDTPVVVGWAPRSGSHPQITRRNATAHSRIQASLGYGRLWAALLRCGEDKTFGEWGPEETRAYKNIAKKIAWMRGCRGRDAGGLRFFWRSSRRRFDIDSYGVRGHRHLSVYSVLYTMRSVGTLIRQENHASPTSPRNGKANMRRGRNSL</sequence>
<comment type="caution">
    <text evidence="2">The sequence shown here is derived from an EMBL/GenBank/DDBJ whole genome shotgun (WGS) entry which is preliminary data.</text>
</comment>
<reference evidence="2" key="1">
    <citation type="submission" date="2023-03" db="EMBL/GenBank/DDBJ databases">
        <title>Massive genome expansion in bonnet fungi (Mycena s.s.) driven by repeated elements and novel gene families across ecological guilds.</title>
        <authorList>
            <consortium name="Lawrence Berkeley National Laboratory"/>
            <person name="Harder C.B."/>
            <person name="Miyauchi S."/>
            <person name="Viragh M."/>
            <person name="Kuo A."/>
            <person name="Thoen E."/>
            <person name="Andreopoulos B."/>
            <person name="Lu D."/>
            <person name="Skrede I."/>
            <person name="Drula E."/>
            <person name="Henrissat B."/>
            <person name="Morin E."/>
            <person name="Kohler A."/>
            <person name="Barry K."/>
            <person name="LaButti K."/>
            <person name="Morin E."/>
            <person name="Salamov A."/>
            <person name="Lipzen A."/>
            <person name="Mereny Z."/>
            <person name="Hegedus B."/>
            <person name="Baldrian P."/>
            <person name="Stursova M."/>
            <person name="Weitz H."/>
            <person name="Taylor A."/>
            <person name="Grigoriev I.V."/>
            <person name="Nagy L.G."/>
            <person name="Martin F."/>
            <person name="Kauserud H."/>
        </authorList>
    </citation>
    <scope>NUCLEOTIDE SEQUENCE</scope>
    <source>
        <strain evidence="2">CBHHK067</strain>
    </source>
</reference>
<gene>
    <name evidence="2" type="ORF">B0H17DRAFT_1142540</name>
</gene>
<organism evidence="2 3">
    <name type="scientific">Mycena rosella</name>
    <name type="common">Pink bonnet</name>
    <name type="synonym">Agaricus rosellus</name>
    <dbReference type="NCBI Taxonomy" id="1033263"/>
    <lineage>
        <taxon>Eukaryota</taxon>
        <taxon>Fungi</taxon>
        <taxon>Dikarya</taxon>
        <taxon>Basidiomycota</taxon>
        <taxon>Agaricomycotina</taxon>
        <taxon>Agaricomycetes</taxon>
        <taxon>Agaricomycetidae</taxon>
        <taxon>Agaricales</taxon>
        <taxon>Marasmiineae</taxon>
        <taxon>Mycenaceae</taxon>
        <taxon>Mycena</taxon>
    </lineage>
</organism>
<evidence type="ECO:0000313" key="2">
    <source>
        <dbReference type="EMBL" id="KAJ7668192.1"/>
    </source>
</evidence>
<evidence type="ECO:0000256" key="1">
    <source>
        <dbReference type="SAM" id="MobiDB-lite"/>
    </source>
</evidence>
<evidence type="ECO:0000313" key="3">
    <source>
        <dbReference type="Proteomes" id="UP001221757"/>
    </source>
</evidence>
<name>A0AAD7G8X7_MYCRO</name>
<dbReference type="AlphaFoldDB" id="A0AAD7G8X7"/>
<proteinExistence type="predicted"/>
<protein>
    <submittedName>
        <fullName evidence="2">Uncharacterized protein</fullName>
    </submittedName>
</protein>
<accession>A0AAD7G8X7</accession>
<keyword evidence="3" id="KW-1185">Reference proteome</keyword>
<feature type="region of interest" description="Disordered" evidence="1">
    <location>
        <begin position="236"/>
        <end position="260"/>
    </location>
</feature>
<dbReference type="Proteomes" id="UP001221757">
    <property type="component" value="Unassembled WGS sequence"/>
</dbReference>
<dbReference type="EMBL" id="JARKIE010000196">
    <property type="protein sequence ID" value="KAJ7668192.1"/>
    <property type="molecule type" value="Genomic_DNA"/>
</dbReference>